<dbReference type="Proteomes" id="UP000593567">
    <property type="component" value="Unassembled WGS sequence"/>
</dbReference>
<keyword evidence="2" id="KW-0677">Repeat</keyword>
<keyword evidence="1" id="KW-0433">Leucine-rich repeat</keyword>
<dbReference type="SUPFAM" id="SSF52047">
    <property type="entry name" value="RNI-like"/>
    <property type="match status" value="1"/>
</dbReference>
<evidence type="ECO:0000313" key="4">
    <source>
        <dbReference type="Proteomes" id="UP000593567"/>
    </source>
</evidence>
<reference evidence="3" key="1">
    <citation type="submission" date="2020-06" db="EMBL/GenBank/DDBJ databases">
        <title>Draft genome of Bugula neritina, a colonial animal packing powerful symbionts and potential medicines.</title>
        <authorList>
            <person name="Rayko M."/>
        </authorList>
    </citation>
    <scope>NUCLEOTIDE SEQUENCE [LARGE SCALE GENOMIC DNA]</scope>
    <source>
        <strain evidence="3">Kwan_BN1</strain>
    </source>
</reference>
<organism evidence="3 4">
    <name type="scientific">Bugula neritina</name>
    <name type="common">Brown bryozoan</name>
    <name type="synonym">Sertularia neritina</name>
    <dbReference type="NCBI Taxonomy" id="10212"/>
    <lineage>
        <taxon>Eukaryota</taxon>
        <taxon>Metazoa</taxon>
        <taxon>Spiralia</taxon>
        <taxon>Lophotrochozoa</taxon>
        <taxon>Bryozoa</taxon>
        <taxon>Gymnolaemata</taxon>
        <taxon>Cheilostomatida</taxon>
        <taxon>Flustrina</taxon>
        <taxon>Buguloidea</taxon>
        <taxon>Bugulidae</taxon>
        <taxon>Bugula</taxon>
    </lineage>
</organism>
<comment type="caution">
    <text evidence="3">The sequence shown here is derived from an EMBL/GenBank/DDBJ whole genome shotgun (WGS) entry which is preliminary data.</text>
</comment>
<evidence type="ECO:0000256" key="1">
    <source>
        <dbReference type="ARBA" id="ARBA00022614"/>
    </source>
</evidence>
<dbReference type="EMBL" id="VXIV02003216">
    <property type="protein sequence ID" value="KAF6019665.1"/>
    <property type="molecule type" value="Genomic_DNA"/>
</dbReference>
<evidence type="ECO:0000256" key="2">
    <source>
        <dbReference type="ARBA" id="ARBA00022737"/>
    </source>
</evidence>
<keyword evidence="4" id="KW-1185">Reference proteome</keyword>
<dbReference type="AlphaFoldDB" id="A0A7J7J0Q6"/>
<proteinExistence type="predicted"/>
<gene>
    <name evidence="3" type="ORF">EB796_022028</name>
</gene>
<protein>
    <submittedName>
        <fullName evidence="3">LRRC42</fullName>
    </submittedName>
</protein>
<evidence type="ECO:0000313" key="3">
    <source>
        <dbReference type="EMBL" id="KAF6019665.1"/>
    </source>
</evidence>
<accession>A0A7J7J0Q6</accession>
<dbReference type="PANTHER" id="PTHR31994">
    <property type="entry name" value="LEUCINE-RICH REPEAT-CONTAINING PROTEIN 42"/>
    <property type="match status" value="1"/>
</dbReference>
<dbReference type="Gene3D" id="3.80.10.10">
    <property type="entry name" value="Ribonuclease Inhibitor"/>
    <property type="match status" value="1"/>
</dbReference>
<dbReference type="InterPro" id="IPR039631">
    <property type="entry name" value="LRRC42"/>
</dbReference>
<sequence length="295" mass="33059">MISLQQICIDFISRNIYCVESLNDTPELIGQMLAESITGCGNSTAEQRARVDECVLLFTKAYGDVALHSLNLESSYELILHKNGTANKMCQTLRQSVFNIISFDQLKQLDVSFCTAFSSTEWLDVLGQCSLTHLSLNGVGLNDTSLIFLTTCSAVRKSGLCSLEYLNLSNNNLSPKCLKRVHRFDKLKVCVLSNTLIRPCDVDPGMWSVSDDSSHIYNIKGRGWLADYIESMCGKSKGLGFYQQRTNRPHSGSMMIMLKRSRKRNISVEAAKLSQHFSESSKKKQTDSDIFNLYS</sequence>
<dbReference type="InterPro" id="IPR032675">
    <property type="entry name" value="LRR_dom_sf"/>
</dbReference>
<name>A0A7J7J0Q6_BUGNE</name>
<dbReference type="PANTHER" id="PTHR31994:SF3">
    <property type="entry name" value="LEUCINE-RICH REPEAT-CONTAINING PROTEIN 42"/>
    <property type="match status" value="1"/>
</dbReference>